<dbReference type="HOGENOM" id="CLU_3207798_0_0_1"/>
<reference evidence="2" key="1">
    <citation type="journal article" date="2012" name="BMC Genomics">
        <title>Genome sequence of the necrotrophic fungus Penicillium digitatum, the main postharvest pathogen of citrus.</title>
        <authorList>
            <person name="Marcet-Houben M."/>
            <person name="Ballester A.-R."/>
            <person name="de la Fuente B."/>
            <person name="Harries E."/>
            <person name="Marcos J.F."/>
            <person name="Gonzalez-Candelas L."/>
            <person name="Gabaldon T."/>
        </authorList>
    </citation>
    <scope>NUCLEOTIDE SEQUENCE [LARGE SCALE GENOMIC DNA]</scope>
    <source>
        <strain evidence="2">PHI26 / CECT 20796</strain>
    </source>
</reference>
<dbReference type="AlphaFoldDB" id="K9F5M2"/>
<proteinExistence type="predicted"/>
<gene>
    <name evidence="1" type="ORF">PDIG_88170</name>
</gene>
<evidence type="ECO:0000313" key="1">
    <source>
        <dbReference type="EMBL" id="EKV04650.1"/>
    </source>
</evidence>
<protein>
    <submittedName>
        <fullName evidence="1">Uncharacterized protein</fullName>
    </submittedName>
</protein>
<comment type="caution">
    <text evidence="1">The sequence shown here is derived from an EMBL/GenBank/DDBJ whole genome shotgun (WGS) entry which is preliminary data.</text>
</comment>
<evidence type="ECO:0000313" key="2">
    <source>
        <dbReference type="Proteomes" id="UP000009882"/>
    </source>
</evidence>
<accession>K9F5M2</accession>
<dbReference type="Proteomes" id="UP000009882">
    <property type="component" value="Unassembled WGS sequence"/>
</dbReference>
<keyword evidence="2" id="KW-1185">Reference proteome</keyword>
<sequence length="45" mass="5001">MVQGFSKKFSVPNYAGISIVKRSKQQDCNEAEIGKPDCKLRPSKS</sequence>
<dbReference type="InParanoid" id="K9F5M2"/>
<dbReference type="EMBL" id="AKCT01000322">
    <property type="protein sequence ID" value="EKV04650.1"/>
    <property type="molecule type" value="Genomic_DNA"/>
</dbReference>
<organism evidence="1 2">
    <name type="scientific">Penicillium digitatum (strain PHI26 / CECT 20796)</name>
    <name type="common">Green mold</name>
    <dbReference type="NCBI Taxonomy" id="1170229"/>
    <lineage>
        <taxon>Eukaryota</taxon>
        <taxon>Fungi</taxon>
        <taxon>Dikarya</taxon>
        <taxon>Ascomycota</taxon>
        <taxon>Pezizomycotina</taxon>
        <taxon>Eurotiomycetes</taxon>
        <taxon>Eurotiomycetidae</taxon>
        <taxon>Eurotiales</taxon>
        <taxon>Aspergillaceae</taxon>
        <taxon>Penicillium</taxon>
    </lineage>
</organism>
<name>K9F5M2_PEND2</name>